<dbReference type="Proteomes" id="UP000677082">
    <property type="component" value="Unassembled WGS sequence"/>
</dbReference>
<accession>A0A919T692</accession>
<keyword evidence="3" id="KW-1185">Reference proteome</keyword>
<evidence type="ECO:0000313" key="2">
    <source>
        <dbReference type="EMBL" id="GIM89933.1"/>
    </source>
</evidence>
<comment type="caution">
    <text evidence="2">The sequence shown here is derived from an EMBL/GenBank/DDBJ whole genome shotgun (WGS) entry which is preliminary data.</text>
</comment>
<protein>
    <submittedName>
        <fullName evidence="2">Uncharacterized protein</fullName>
    </submittedName>
</protein>
<name>A0A919T692_9ACTN</name>
<dbReference type="EMBL" id="BOQN01000021">
    <property type="protein sequence ID" value="GIM89933.1"/>
    <property type="molecule type" value="Genomic_DNA"/>
</dbReference>
<dbReference type="AlphaFoldDB" id="A0A919T692"/>
<sequence length="109" mass="12304">MPEKTKAERRWESWYEAYNKVVEPFPEPVDVPCPEGDGGHIRLTYYARPGSPAGSVTAWCDRCYHGIWLDRVGIPAGAEVYSFEDGPTDRPDIELIPDALYTPDDYPSP</sequence>
<gene>
    <name evidence="2" type="ORF">Ato02nite_017260</name>
</gene>
<evidence type="ECO:0000313" key="3">
    <source>
        <dbReference type="Proteomes" id="UP000677082"/>
    </source>
</evidence>
<evidence type="ECO:0000256" key="1">
    <source>
        <dbReference type="SAM" id="MobiDB-lite"/>
    </source>
</evidence>
<organism evidence="2 3">
    <name type="scientific">Paractinoplanes toevensis</name>
    <dbReference type="NCBI Taxonomy" id="571911"/>
    <lineage>
        <taxon>Bacteria</taxon>
        <taxon>Bacillati</taxon>
        <taxon>Actinomycetota</taxon>
        <taxon>Actinomycetes</taxon>
        <taxon>Micromonosporales</taxon>
        <taxon>Micromonosporaceae</taxon>
        <taxon>Paractinoplanes</taxon>
    </lineage>
</organism>
<feature type="region of interest" description="Disordered" evidence="1">
    <location>
        <begin position="85"/>
        <end position="109"/>
    </location>
</feature>
<reference evidence="2 3" key="1">
    <citation type="submission" date="2021-03" db="EMBL/GenBank/DDBJ databases">
        <title>Whole genome shotgun sequence of Actinoplanes toevensis NBRC 105298.</title>
        <authorList>
            <person name="Komaki H."/>
            <person name="Tamura T."/>
        </authorList>
    </citation>
    <scope>NUCLEOTIDE SEQUENCE [LARGE SCALE GENOMIC DNA]</scope>
    <source>
        <strain evidence="2 3">NBRC 105298</strain>
    </source>
</reference>
<proteinExistence type="predicted"/>
<dbReference type="RefSeq" id="WP_213005889.1">
    <property type="nucleotide sequence ID" value="NZ_BOQN01000021.1"/>
</dbReference>